<dbReference type="SMART" id="SM00981">
    <property type="entry name" value="THUMP"/>
    <property type="match status" value="1"/>
</dbReference>
<dbReference type="AlphaFoldDB" id="A0A2T4U067"/>
<evidence type="ECO:0000256" key="3">
    <source>
        <dbReference type="PROSITE-ProRule" id="PRU00529"/>
    </source>
</evidence>
<dbReference type="PANTHER" id="PTHR47313:SF1">
    <property type="entry name" value="RIBOSOMAL RNA LARGE SUBUNIT METHYLTRANSFERASE K_L"/>
    <property type="match status" value="1"/>
</dbReference>
<dbReference type="InterPro" id="IPR029063">
    <property type="entry name" value="SAM-dependent_MTases_sf"/>
</dbReference>
<evidence type="ECO:0000256" key="1">
    <source>
        <dbReference type="ARBA" id="ARBA00022603"/>
    </source>
</evidence>
<keyword evidence="2 5" id="KW-0808">Transferase</keyword>
<accession>A0A2T4U067</accession>
<dbReference type="Proteomes" id="UP000241436">
    <property type="component" value="Unassembled WGS sequence"/>
</dbReference>
<feature type="domain" description="THUMP" evidence="4">
    <location>
        <begin position="72"/>
        <end position="183"/>
    </location>
</feature>
<keyword evidence="1 5" id="KW-0489">Methyltransferase</keyword>
<dbReference type="GO" id="GO:0008990">
    <property type="term" value="F:rRNA (guanine-N2-)-methyltransferase activity"/>
    <property type="evidence" value="ECO:0007669"/>
    <property type="project" value="TreeGrafter"/>
</dbReference>
<dbReference type="PROSITE" id="PS00092">
    <property type="entry name" value="N6_MTASE"/>
    <property type="match status" value="1"/>
</dbReference>
<proteinExistence type="predicted"/>
<dbReference type="PROSITE" id="PS51165">
    <property type="entry name" value="THUMP"/>
    <property type="match status" value="1"/>
</dbReference>
<sequence length="411" mass="44608">MSSSSHSRYSARDSKAQPAWAPLRGAATGEECFFATCPRGLEAGLAVELEKLGAKSARATDGGVAFEGRLDLVYTINLWSRLASRVLWQVGVGRYRDQQDIYDAALRLRWPQWFAVANTIRVHVTASRSPLTSLDFITLKIKDAVCDRFRTAVGERTSVDTAAPDVRIHAFLTADTCTFYLDTSGEALFKRGYRQDALEAPLRENLAAGLLKLAGWNAALPLVDPFCGSGTILIEAAMMACDMAPGFSRVFGFRRLAWFNAEAWQAAQEDAARRGEAGRAAAVLQLYGSDISPPAITAARVNVAGLGLGALIELRLADALTATAPTAEGLIITNPPYGVRLGTDEDLPALYAAFADTLKRNFPGWRAYVLCGELALMKAIRLAPSRKIPLYNGTLECRLVEYRLVAGSNRK</sequence>
<gene>
    <name evidence="5" type="ORF">CLG94_02485</name>
</gene>
<dbReference type="InterPro" id="IPR004114">
    <property type="entry name" value="THUMP_dom"/>
</dbReference>
<dbReference type="Gene3D" id="3.40.50.150">
    <property type="entry name" value="Vaccinia Virus protein VP39"/>
    <property type="match status" value="1"/>
</dbReference>
<protein>
    <submittedName>
        <fullName evidence="5">RNA methyltransferase</fullName>
    </submittedName>
</protein>
<dbReference type="PROSITE" id="PS01261">
    <property type="entry name" value="UPF0020"/>
    <property type="match status" value="1"/>
</dbReference>
<dbReference type="RefSeq" id="WP_107561322.1">
    <property type="nucleotide sequence ID" value="NZ_NVQC01000012.1"/>
</dbReference>
<name>A0A2T4U067_9BACT</name>
<dbReference type="PANTHER" id="PTHR47313">
    <property type="entry name" value="RIBOSOMAL RNA LARGE SUBUNIT METHYLTRANSFERASE K/L"/>
    <property type="match status" value="1"/>
</dbReference>
<dbReference type="Pfam" id="PF22020">
    <property type="entry name" value="RlmL_1st"/>
    <property type="match status" value="1"/>
</dbReference>
<evidence type="ECO:0000256" key="2">
    <source>
        <dbReference type="ARBA" id="ARBA00022679"/>
    </source>
</evidence>
<dbReference type="CDD" id="cd11715">
    <property type="entry name" value="THUMP_AdoMetMT"/>
    <property type="match status" value="1"/>
</dbReference>
<reference evidence="5 6" key="1">
    <citation type="submission" date="2017-09" db="EMBL/GenBank/DDBJ databases">
        <title>Bloom of a denitrifying methanotroph, Candidatus Methylomirabilis limnetica, in a deep stratified lake.</title>
        <authorList>
            <person name="Graf J.S."/>
            <person name="Marchant H.K."/>
            <person name="Tienken D."/>
            <person name="Hach P.F."/>
            <person name="Brand A."/>
            <person name="Schubert C.J."/>
            <person name="Kuypers M.M."/>
            <person name="Milucka J."/>
        </authorList>
    </citation>
    <scope>NUCLEOTIDE SEQUENCE [LARGE SCALE GENOMIC DNA]</scope>
    <source>
        <strain evidence="5 6">Zug</strain>
    </source>
</reference>
<dbReference type="GO" id="GO:0070043">
    <property type="term" value="F:rRNA (guanine-N7-)-methyltransferase activity"/>
    <property type="evidence" value="ECO:0007669"/>
    <property type="project" value="TreeGrafter"/>
</dbReference>
<dbReference type="InterPro" id="IPR002052">
    <property type="entry name" value="DNA_methylase_N6_adenine_CS"/>
</dbReference>
<reference evidence="6" key="2">
    <citation type="journal article" date="2018" name="Environ. Microbiol.">
        <title>Bloom of a denitrifying methanotroph, 'Candidatus Methylomirabilis limnetica', in a deep stratified lake.</title>
        <authorList>
            <person name="Graf J.S."/>
            <person name="Mayr M.J."/>
            <person name="Marchant H.K."/>
            <person name="Tienken D."/>
            <person name="Hach P.F."/>
            <person name="Brand A."/>
            <person name="Schubert C.J."/>
            <person name="Kuypers M.M."/>
            <person name="Milucka J."/>
        </authorList>
    </citation>
    <scope>NUCLEOTIDE SEQUENCE [LARGE SCALE GENOMIC DNA]</scope>
    <source>
        <strain evidence="6">Zug</strain>
    </source>
</reference>
<dbReference type="Pfam" id="PF01170">
    <property type="entry name" value="UPF0020"/>
    <property type="match status" value="1"/>
</dbReference>
<dbReference type="Gene3D" id="3.30.2130.30">
    <property type="match status" value="1"/>
</dbReference>
<dbReference type="Pfam" id="PF02926">
    <property type="entry name" value="THUMP"/>
    <property type="match status" value="1"/>
</dbReference>
<evidence type="ECO:0000259" key="4">
    <source>
        <dbReference type="PROSITE" id="PS51165"/>
    </source>
</evidence>
<evidence type="ECO:0000313" key="5">
    <source>
        <dbReference type="EMBL" id="PTL36765.1"/>
    </source>
</evidence>
<dbReference type="InterPro" id="IPR000241">
    <property type="entry name" value="RlmKL-like_Mtase"/>
</dbReference>
<keyword evidence="3" id="KW-0694">RNA-binding</keyword>
<organism evidence="5 6">
    <name type="scientific">Candidatus Methylomirabilis limnetica</name>
    <dbReference type="NCBI Taxonomy" id="2033718"/>
    <lineage>
        <taxon>Bacteria</taxon>
        <taxon>Candidatus Methylomirabilota</taxon>
        <taxon>Candidatus Methylomirabilia</taxon>
        <taxon>Candidatus Methylomirabilales</taxon>
        <taxon>Candidatus Methylomirabilaceae</taxon>
        <taxon>Candidatus Methylomirabilis</taxon>
    </lineage>
</organism>
<keyword evidence="6" id="KW-1185">Reference proteome</keyword>
<dbReference type="InterPro" id="IPR054170">
    <property type="entry name" value="RlmL_1st"/>
</dbReference>
<dbReference type="InterPro" id="IPR053943">
    <property type="entry name" value="RlmKL-like_Mtase_CS"/>
</dbReference>
<dbReference type="SUPFAM" id="SSF53335">
    <property type="entry name" value="S-adenosyl-L-methionine-dependent methyltransferases"/>
    <property type="match status" value="1"/>
</dbReference>
<dbReference type="EMBL" id="NVQC01000012">
    <property type="protein sequence ID" value="PTL36765.1"/>
    <property type="molecule type" value="Genomic_DNA"/>
</dbReference>
<comment type="caution">
    <text evidence="5">The sequence shown here is derived from an EMBL/GenBank/DDBJ whole genome shotgun (WGS) entry which is preliminary data.</text>
</comment>
<dbReference type="GO" id="GO:0003723">
    <property type="term" value="F:RNA binding"/>
    <property type="evidence" value="ECO:0007669"/>
    <property type="project" value="UniProtKB-UniRule"/>
</dbReference>
<dbReference type="OrthoDB" id="9809404at2"/>
<evidence type="ECO:0000313" key="6">
    <source>
        <dbReference type="Proteomes" id="UP000241436"/>
    </source>
</evidence>